<evidence type="ECO:0000259" key="1">
    <source>
        <dbReference type="Pfam" id="PF13451"/>
    </source>
</evidence>
<evidence type="ECO:0000313" key="3">
    <source>
        <dbReference type="Proteomes" id="UP000242231"/>
    </source>
</evidence>
<dbReference type="Proteomes" id="UP000242231">
    <property type="component" value="Unassembled WGS sequence"/>
</dbReference>
<protein>
    <recommendedName>
        <fullName evidence="1">Probable zinc-binding domain-containing protein</fullName>
    </recommendedName>
</protein>
<reference evidence="3" key="1">
    <citation type="submission" date="2016-11" db="EMBL/GenBank/DDBJ databases">
        <authorList>
            <person name="Sisinthy S."/>
            <person name="Ara S."/>
            <person name="Gundlapally S.R."/>
        </authorList>
    </citation>
    <scope>NUCLEOTIDE SEQUENCE [LARGE SCALE GENOMIC DNA]</scope>
    <source>
        <strain evidence="3">V1-41</strain>
    </source>
</reference>
<gene>
    <name evidence="2" type="ORF">UN63_03415</name>
</gene>
<dbReference type="Pfam" id="PF13451">
    <property type="entry name" value="zf_Tbcl"/>
    <property type="match status" value="1"/>
</dbReference>
<keyword evidence="3" id="KW-1185">Reference proteome</keyword>
<proteinExistence type="predicted"/>
<evidence type="ECO:0000313" key="2">
    <source>
        <dbReference type="EMBL" id="PPL17912.1"/>
    </source>
</evidence>
<dbReference type="InterPro" id="IPR025306">
    <property type="entry name" value="Zn-bnd_dom_prob"/>
</dbReference>
<comment type="caution">
    <text evidence="2">The sequence shown here is derived from an EMBL/GenBank/DDBJ whole genome shotgun (WGS) entry which is preliminary data.</text>
</comment>
<feature type="domain" description="Probable zinc-binding" evidence="1">
    <location>
        <begin position="60"/>
        <end position="106"/>
    </location>
</feature>
<sequence length="114" mass="13326">MMSRNPDKRRNPSAKQLREADRVQQLHPLQQREHPSAVPADHDQLVHINTYGALPDYYIDQPFICRVCGKREIWKARDQKWYYEEAKGHIDAIAVECHGCRKARKQGLGPEVHE</sequence>
<dbReference type="EMBL" id="MPZM01000004">
    <property type="protein sequence ID" value="PPL17912.1"/>
    <property type="molecule type" value="Genomic_DNA"/>
</dbReference>
<dbReference type="AlphaFoldDB" id="A0A2P5TQC1"/>
<organism evidence="2 3">
    <name type="scientific">Oceanisphaera arctica</name>
    <dbReference type="NCBI Taxonomy" id="641510"/>
    <lineage>
        <taxon>Bacteria</taxon>
        <taxon>Pseudomonadati</taxon>
        <taxon>Pseudomonadota</taxon>
        <taxon>Gammaproteobacteria</taxon>
        <taxon>Aeromonadales</taxon>
        <taxon>Aeromonadaceae</taxon>
        <taxon>Oceanisphaera</taxon>
    </lineage>
</organism>
<name>A0A2P5TQC1_9GAMM</name>
<accession>A0A2P5TQC1</accession>